<dbReference type="GO" id="GO:0008237">
    <property type="term" value="F:metallopeptidase activity"/>
    <property type="evidence" value="ECO:0007669"/>
    <property type="project" value="UniProtKB-KW"/>
</dbReference>
<reference evidence="11" key="1">
    <citation type="submission" date="2021-02" db="EMBL/GenBank/DDBJ databases">
        <title>Fulvivirga sp. S481 isolated from sea water.</title>
        <authorList>
            <person name="Bae S.S."/>
            <person name="Baek K."/>
        </authorList>
    </citation>
    <scope>NUCLEOTIDE SEQUENCE</scope>
    <source>
        <strain evidence="11">S481</strain>
    </source>
</reference>
<keyword evidence="12" id="KW-1185">Reference proteome</keyword>
<keyword evidence="8" id="KW-1015">Disulfide bond</keyword>
<dbReference type="AlphaFoldDB" id="A0A974WMW3"/>
<dbReference type="InterPro" id="IPR024079">
    <property type="entry name" value="MetalloPept_cat_dom_sf"/>
</dbReference>
<keyword evidence="4" id="KW-0732">Signal</keyword>
<evidence type="ECO:0000256" key="1">
    <source>
        <dbReference type="ARBA" id="ARBA00008721"/>
    </source>
</evidence>
<sequence length="988" mass="110108">MIAGFFFITLLGVEAQDRCGIEMYQQMLKDKNKVSETTEHFEQWMQQRLSIRKSETNRQERTEAEVVTVPVVVHIIHKGETIGSGLNISDEQILSQIEVLNEDFRRTNADRDNTPTTFQPIAADIEINFELASRDPEGLATTGINRIDGGRDLWFLADNYELKSLSYWPAEDYLNIWVTDLGNDFLGYAQFPVSSSLEGLEEASNSRLTDGVVIDYRTFGSKLKYPPANVSTAYDRGRTTTHEVGHYFGLRHIWGDGNCNVDDFCDDTPLARTDNGGLGLCDFPGPNSCSNDSPDLPDMFQNYMDYTDDVCMNLFTSDQKDRMRVVIDNSPRRASLKNSLGTVPPVIVSNDLGIRTIVSPTISICGDSFTPILAVRNYGDNIISTYELTASIDGAEVATNTFNNSLNLLEIDTVTFEELSLANIDPGKFELTFEITSVNNTTDENGLNDLETVELSLPPLGTAPIALNFNQPPDSWFTSNLDGLRTWELVAADNGEISNQALYVEFYSYENEGAIDLFSSPVISLRDRTTAKLSFDVAYARYPGVELESLTVVMGRQCANPLTDADTIYFKQAAELSTAGNSTGNFSPASEADWRNESIDLAEYLGEESLQITFIAKNAFGNNLYIDNISVDDVENRIVSPSPVSCVSDQELIIEVVNDGIVPVSTVDIAYILDRNTELAQTFNFTSPLQPGFSENINIPLSNLAIGSHTLSVTIQLPNTAETSTLAYEFYIDESSDIVPLRKDFDDLDFSEWVVVNHDQSNTWAAASSNGREYAFMENAGYPEIGERDWLVSPTLDFSNASEITLTFDVAYSRLNNTEDGLALLLSTNCGDDFDIVLYNKVGDDLATGQFNGNPPTPSTWRTESLNLNDFRDLTEVRLAFVNTNRNGNNIYIDDVQIYTTEIFPDAEYYLFPNPSTGEYKLRFDLKERQKVKVQVVNLSGQEVYAGNLDNILNQTFDFSIVNEPAGIYLVRLEGETFSTTERIMKLN</sequence>
<organism evidence="11 12">
    <name type="scientific">Fulvivirga lutea</name>
    <dbReference type="NCBI Taxonomy" id="2810512"/>
    <lineage>
        <taxon>Bacteria</taxon>
        <taxon>Pseudomonadati</taxon>
        <taxon>Bacteroidota</taxon>
        <taxon>Cytophagia</taxon>
        <taxon>Cytophagales</taxon>
        <taxon>Fulvivirgaceae</taxon>
        <taxon>Fulvivirga</taxon>
    </lineage>
</organism>
<evidence type="ECO:0000256" key="2">
    <source>
        <dbReference type="ARBA" id="ARBA00022670"/>
    </source>
</evidence>
<gene>
    <name evidence="11" type="ORF">JR347_09045</name>
</gene>
<dbReference type="InterPro" id="IPR008754">
    <property type="entry name" value="Peptidase_M43"/>
</dbReference>
<proteinExistence type="inferred from homology"/>
<dbReference type="RefSeq" id="WP_205723726.1">
    <property type="nucleotide sequence ID" value="NZ_CP070608.1"/>
</dbReference>
<keyword evidence="2" id="KW-0645">Protease</keyword>
<dbReference type="CDD" id="cd04275">
    <property type="entry name" value="ZnMc_pappalysin_like"/>
    <property type="match status" value="1"/>
</dbReference>
<dbReference type="Gene3D" id="2.60.120.200">
    <property type="match status" value="2"/>
</dbReference>
<feature type="domain" description="Peptidase M43 pregnancy-associated plasma-A" evidence="9">
    <location>
        <begin position="231"/>
        <end position="327"/>
    </location>
</feature>
<evidence type="ECO:0000256" key="4">
    <source>
        <dbReference type="ARBA" id="ARBA00022729"/>
    </source>
</evidence>
<comment type="similarity">
    <text evidence="1">Belongs to the peptidase M43B family.</text>
</comment>
<protein>
    <submittedName>
        <fullName evidence="11">Choice-of-anchor J domain-containing protein</fullName>
    </submittedName>
</protein>
<dbReference type="GO" id="GO:0046872">
    <property type="term" value="F:metal ion binding"/>
    <property type="evidence" value="ECO:0007669"/>
    <property type="project" value="UniProtKB-KW"/>
</dbReference>
<accession>A0A974WMW3</accession>
<dbReference type="GO" id="GO:0006508">
    <property type="term" value="P:proteolysis"/>
    <property type="evidence" value="ECO:0007669"/>
    <property type="project" value="UniProtKB-KW"/>
</dbReference>
<keyword evidence="7" id="KW-0482">Metalloprotease</keyword>
<name>A0A974WMW3_9BACT</name>
<dbReference type="KEGG" id="fuv:JR347_09045"/>
<feature type="domain" description="Secretion system C-terminal sorting" evidence="10">
    <location>
        <begin position="911"/>
        <end position="984"/>
    </location>
</feature>
<dbReference type="EMBL" id="CP070608">
    <property type="protein sequence ID" value="QSE99215.1"/>
    <property type="molecule type" value="Genomic_DNA"/>
</dbReference>
<dbReference type="NCBIfam" id="TIGR04183">
    <property type="entry name" value="Por_Secre_tail"/>
    <property type="match status" value="1"/>
</dbReference>
<dbReference type="Pfam" id="PF05572">
    <property type="entry name" value="Peptidase_M43"/>
    <property type="match status" value="1"/>
</dbReference>
<evidence type="ECO:0000256" key="7">
    <source>
        <dbReference type="ARBA" id="ARBA00023049"/>
    </source>
</evidence>
<evidence type="ECO:0000259" key="9">
    <source>
        <dbReference type="Pfam" id="PF05572"/>
    </source>
</evidence>
<dbReference type="InterPro" id="IPR026444">
    <property type="entry name" value="Secre_tail"/>
</dbReference>
<keyword evidence="3" id="KW-0479">Metal-binding</keyword>
<keyword evidence="6" id="KW-0862">Zinc</keyword>
<evidence type="ECO:0000256" key="3">
    <source>
        <dbReference type="ARBA" id="ARBA00022723"/>
    </source>
</evidence>
<keyword evidence="5" id="KW-0378">Hydrolase</keyword>
<evidence type="ECO:0000256" key="8">
    <source>
        <dbReference type="ARBA" id="ARBA00023157"/>
    </source>
</evidence>
<dbReference type="Gene3D" id="3.40.390.10">
    <property type="entry name" value="Collagenase (Catalytic Domain)"/>
    <property type="match status" value="1"/>
</dbReference>
<dbReference type="PANTHER" id="PTHR47466">
    <property type="match status" value="1"/>
</dbReference>
<dbReference type="SUPFAM" id="SSF55486">
    <property type="entry name" value="Metalloproteases ('zincins'), catalytic domain"/>
    <property type="match status" value="1"/>
</dbReference>
<evidence type="ECO:0000313" key="11">
    <source>
        <dbReference type="EMBL" id="QSE99215.1"/>
    </source>
</evidence>
<evidence type="ECO:0000259" key="10">
    <source>
        <dbReference type="Pfam" id="PF18962"/>
    </source>
</evidence>
<evidence type="ECO:0000256" key="5">
    <source>
        <dbReference type="ARBA" id="ARBA00022801"/>
    </source>
</evidence>
<dbReference type="Pfam" id="PF18962">
    <property type="entry name" value="Por_Secre_tail"/>
    <property type="match status" value="1"/>
</dbReference>
<dbReference type="Proteomes" id="UP000662783">
    <property type="component" value="Chromosome"/>
</dbReference>
<dbReference type="NCBIfam" id="NF038128">
    <property type="entry name" value="choice_anch_J"/>
    <property type="match status" value="2"/>
</dbReference>
<dbReference type="PANTHER" id="PTHR47466:SF1">
    <property type="entry name" value="METALLOPROTEASE MEP1 (AFU_ORTHOLOGUE AFUA_1G07730)-RELATED"/>
    <property type="match status" value="1"/>
</dbReference>
<evidence type="ECO:0000256" key="6">
    <source>
        <dbReference type="ARBA" id="ARBA00022833"/>
    </source>
</evidence>
<evidence type="ECO:0000313" key="12">
    <source>
        <dbReference type="Proteomes" id="UP000662783"/>
    </source>
</evidence>